<feature type="transmembrane region" description="Helical" evidence="3">
    <location>
        <begin position="287"/>
        <end position="306"/>
    </location>
</feature>
<feature type="compositionally biased region" description="Basic and acidic residues" evidence="2">
    <location>
        <begin position="918"/>
        <end position="939"/>
    </location>
</feature>
<sequence>MADNSETKSCCCEHRFSPCVLWSSFCSWFLCRLEHFFGWFGEGIAKHPLFTIPVCLVFVSICSVGFVWLKVENRTEKLFIPQNSQAIKDLNVAEKYFRVKFREEIILLVASSDSQNVLTRACLEQALEAHEVVMKLKSYSEYCVTLSGETAQSPEECMLINPLELFQFEKSKLNVTDSQIQAKLTGEYTNPSLFDMRNGRPFLYNFERMFGDVTKDGGNITGVKALQMVYLVRDPNDEEANKEVLEWEKTFVKKVASLADNLPCFTVYYSSERSLDDAISESSGSDITLVSITFTLMITFACVMLGKFLNPLTGHSLLANAGVFAVALGILAGFGLAMWCRVPFVSMVGVLPFLILGIGIDDMFILVDELDRQETSMSVVETVKEVMSRSGATITMTTVTDLVAFAVSTSTSFPAIRYFCVYAALTVTFSYLMIITYFVAIMSYDVRRIKAGRRDCLPFCRAPPPKNNAPAWDEPRQQTSNKVMKAWAQFLTLPVTKVMVVILSLSFLAAGIYGATKVDETFDRRILAKDDSYLRKFLTAQEKYFKLSIPVSIVEDGDIDYEKSSIQKELRSLADIVTSNKYYENTSLSWIDTFSMHAQRSNKSIEGSNFVPELSSFLKLPQYSYFDQDLKFSSDKKTLTTSRIIGFMKDSTSSTFQKNAMLSLREDLSDKSQLNAFPIARPFIFFEQYAITSTETIRNLLIAALAVLIVTSPFLVDCTVTFLVVLNFVALVLELFGLMVLWDVSLNSVSMITLVMAIGFAVDYSAHIAHAYVMSDKETANERVVDALSTLGASVLMGGFSTFLGMIVLAFASSEIFRIFFRMFLGIVVFGLLHGLCILPVYLSLFCWRPAVNKPLSGRVSVESLSEDNAADNEDANLENCGTAVAEGASRGTHPGSASSNEAFELDEHGKIMDDKVNAEKASQENEESGKDGERREEDAGPSQNDTAPAHSSENTNGEQSSKVGEEENTAASEEKDLAAEVNEPEKGEAEISANKDLVSSEENLSDASTKL</sequence>
<feature type="transmembrane region" description="Helical" evidence="3">
    <location>
        <begin position="754"/>
        <end position="773"/>
    </location>
</feature>
<dbReference type="InterPro" id="IPR000731">
    <property type="entry name" value="SSD"/>
</dbReference>
<evidence type="ECO:0000313" key="6">
    <source>
        <dbReference type="Proteomes" id="UP001163046"/>
    </source>
</evidence>
<feature type="transmembrane region" description="Helical" evidence="3">
    <location>
        <begin position="49"/>
        <end position="69"/>
    </location>
</feature>
<keyword evidence="3" id="KW-0472">Membrane</keyword>
<dbReference type="PROSITE" id="PS50156">
    <property type="entry name" value="SSD"/>
    <property type="match status" value="2"/>
</dbReference>
<feature type="transmembrane region" description="Helical" evidence="3">
    <location>
        <begin position="498"/>
        <end position="516"/>
    </location>
</feature>
<feature type="compositionally biased region" description="Polar residues" evidence="2">
    <location>
        <begin position="942"/>
        <end position="963"/>
    </location>
</feature>
<dbReference type="PANTHER" id="PTHR10796:SF92">
    <property type="entry name" value="PATCHED-RELATED, ISOFORM A"/>
    <property type="match status" value="1"/>
</dbReference>
<feature type="transmembrane region" description="Helical" evidence="3">
    <location>
        <begin position="344"/>
        <end position="366"/>
    </location>
</feature>
<feature type="transmembrane region" description="Helical" evidence="3">
    <location>
        <begin position="722"/>
        <end position="742"/>
    </location>
</feature>
<feature type="region of interest" description="Disordered" evidence="2">
    <location>
        <begin position="918"/>
        <end position="1012"/>
    </location>
</feature>
<evidence type="ECO:0000259" key="4">
    <source>
        <dbReference type="PROSITE" id="PS50156"/>
    </source>
</evidence>
<feature type="domain" description="SSD" evidence="4">
    <location>
        <begin position="286"/>
        <end position="444"/>
    </location>
</feature>
<dbReference type="Proteomes" id="UP001163046">
    <property type="component" value="Unassembled WGS sequence"/>
</dbReference>
<feature type="domain" description="SSD" evidence="4">
    <location>
        <begin position="702"/>
        <end position="845"/>
    </location>
</feature>
<dbReference type="GO" id="GO:0016020">
    <property type="term" value="C:membrane"/>
    <property type="evidence" value="ECO:0007669"/>
    <property type="project" value="TreeGrafter"/>
</dbReference>
<evidence type="ECO:0000256" key="2">
    <source>
        <dbReference type="SAM" id="MobiDB-lite"/>
    </source>
</evidence>
<feature type="transmembrane region" description="Helical" evidence="3">
    <location>
        <begin position="793"/>
        <end position="812"/>
    </location>
</feature>
<reference evidence="5" key="1">
    <citation type="submission" date="2023-01" db="EMBL/GenBank/DDBJ databases">
        <title>Genome assembly of the deep-sea coral Lophelia pertusa.</title>
        <authorList>
            <person name="Herrera S."/>
            <person name="Cordes E."/>
        </authorList>
    </citation>
    <scope>NUCLEOTIDE SEQUENCE</scope>
    <source>
        <strain evidence="5">USNM1676648</strain>
        <tissue evidence="5">Polyp</tissue>
    </source>
</reference>
<accession>A0A9X0A6U8</accession>
<keyword evidence="6" id="KW-1185">Reference proteome</keyword>
<comment type="caution">
    <text evidence="5">The sequence shown here is derived from an EMBL/GenBank/DDBJ whole genome shotgun (WGS) entry which is preliminary data.</text>
</comment>
<feature type="transmembrane region" description="Helical" evidence="3">
    <location>
        <begin position="697"/>
        <end position="716"/>
    </location>
</feature>
<keyword evidence="3" id="KW-0812">Transmembrane</keyword>
<feature type="transmembrane region" description="Helical" evidence="3">
    <location>
        <begin position="318"/>
        <end position="337"/>
    </location>
</feature>
<evidence type="ECO:0000256" key="1">
    <source>
        <dbReference type="ARBA" id="ARBA00005585"/>
    </source>
</evidence>
<dbReference type="OrthoDB" id="6510177at2759"/>
<dbReference type="SUPFAM" id="SSF82866">
    <property type="entry name" value="Multidrug efflux transporter AcrB transmembrane domain"/>
    <property type="match status" value="2"/>
</dbReference>
<feature type="compositionally biased region" description="Basic and acidic residues" evidence="2">
    <location>
        <begin position="973"/>
        <end position="990"/>
    </location>
</feature>
<organism evidence="5 6">
    <name type="scientific">Desmophyllum pertusum</name>
    <dbReference type="NCBI Taxonomy" id="174260"/>
    <lineage>
        <taxon>Eukaryota</taxon>
        <taxon>Metazoa</taxon>
        <taxon>Cnidaria</taxon>
        <taxon>Anthozoa</taxon>
        <taxon>Hexacorallia</taxon>
        <taxon>Scleractinia</taxon>
        <taxon>Caryophylliina</taxon>
        <taxon>Caryophylliidae</taxon>
        <taxon>Desmophyllum</taxon>
    </lineage>
</organism>
<protein>
    <submittedName>
        <fullName evidence="5">Patched domain-containing protein 3</fullName>
    </submittedName>
</protein>
<dbReference type="InterPro" id="IPR051697">
    <property type="entry name" value="Patched_domain-protein"/>
</dbReference>
<evidence type="ECO:0000313" key="5">
    <source>
        <dbReference type="EMBL" id="KAJ7394208.1"/>
    </source>
</evidence>
<feature type="transmembrane region" description="Helical" evidence="3">
    <location>
        <begin position="386"/>
        <end position="407"/>
    </location>
</feature>
<dbReference type="AlphaFoldDB" id="A0A9X0A6U8"/>
<feature type="transmembrane region" description="Helical" evidence="3">
    <location>
        <begin position="824"/>
        <end position="845"/>
    </location>
</feature>
<dbReference type="Pfam" id="PF12349">
    <property type="entry name" value="Sterol-sensing"/>
    <property type="match status" value="1"/>
</dbReference>
<comment type="similarity">
    <text evidence="1">Belongs to the patched family.</text>
</comment>
<name>A0A9X0A6U8_9CNID</name>
<gene>
    <name evidence="5" type="primary">PTCHD3_1</name>
    <name evidence="5" type="ORF">OS493_000010</name>
</gene>
<keyword evidence="3" id="KW-1133">Transmembrane helix</keyword>
<proteinExistence type="inferred from homology"/>
<dbReference type="Gene3D" id="1.20.1640.10">
    <property type="entry name" value="Multidrug efflux transporter AcrB transmembrane domain"/>
    <property type="match status" value="2"/>
</dbReference>
<evidence type="ECO:0000256" key="3">
    <source>
        <dbReference type="SAM" id="Phobius"/>
    </source>
</evidence>
<dbReference type="EMBL" id="MU825396">
    <property type="protein sequence ID" value="KAJ7394208.1"/>
    <property type="molecule type" value="Genomic_DNA"/>
</dbReference>
<dbReference type="PANTHER" id="PTHR10796">
    <property type="entry name" value="PATCHED-RELATED"/>
    <property type="match status" value="1"/>
</dbReference>
<dbReference type="InterPro" id="IPR053958">
    <property type="entry name" value="HMGCR/SNAP/NPC1-like_SSD"/>
</dbReference>
<feature type="compositionally biased region" description="Polar residues" evidence="2">
    <location>
        <begin position="1001"/>
        <end position="1012"/>
    </location>
</feature>
<feature type="transmembrane region" description="Helical" evidence="3">
    <location>
        <begin position="419"/>
        <end position="444"/>
    </location>
</feature>